<dbReference type="PANTHER" id="PTHR30346">
    <property type="entry name" value="TRANSCRIPTIONAL DUAL REGULATOR HCAR-RELATED"/>
    <property type="match status" value="1"/>
</dbReference>
<dbReference type="Pfam" id="PF00126">
    <property type="entry name" value="HTH_1"/>
    <property type="match status" value="1"/>
</dbReference>
<dbReference type="FunFam" id="1.10.10.10:FF:000001">
    <property type="entry name" value="LysR family transcriptional regulator"/>
    <property type="match status" value="1"/>
</dbReference>
<proteinExistence type="inferred from homology"/>
<dbReference type="PROSITE" id="PS50931">
    <property type="entry name" value="HTH_LYSR"/>
    <property type="match status" value="1"/>
</dbReference>
<dbReference type="GO" id="GO:0003677">
    <property type="term" value="F:DNA binding"/>
    <property type="evidence" value="ECO:0007669"/>
    <property type="project" value="UniProtKB-KW"/>
</dbReference>
<accession>A0A4R3VAE7</accession>
<dbReference type="Gene3D" id="3.40.190.10">
    <property type="entry name" value="Periplasmic binding protein-like II"/>
    <property type="match status" value="2"/>
</dbReference>
<dbReference type="Gene3D" id="1.10.10.10">
    <property type="entry name" value="Winged helix-like DNA-binding domain superfamily/Winged helix DNA-binding domain"/>
    <property type="match status" value="1"/>
</dbReference>
<comment type="caution">
    <text evidence="6">The sequence shown here is derived from an EMBL/GenBank/DDBJ whole genome shotgun (WGS) entry which is preliminary data.</text>
</comment>
<evidence type="ECO:0000313" key="6">
    <source>
        <dbReference type="EMBL" id="TCV00743.1"/>
    </source>
</evidence>
<gene>
    <name evidence="6" type="ORF">EV686_103325</name>
</gene>
<evidence type="ECO:0000259" key="5">
    <source>
        <dbReference type="PROSITE" id="PS50931"/>
    </source>
</evidence>
<keyword evidence="3 6" id="KW-0238">DNA-binding</keyword>
<dbReference type="PRINTS" id="PR00039">
    <property type="entry name" value="HTHLYSR"/>
</dbReference>
<dbReference type="InterPro" id="IPR036388">
    <property type="entry name" value="WH-like_DNA-bd_sf"/>
</dbReference>
<dbReference type="Pfam" id="PF03466">
    <property type="entry name" value="LysR_substrate"/>
    <property type="match status" value="1"/>
</dbReference>
<feature type="domain" description="HTH lysR-type" evidence="5">
    <location>
        <begin position="2"/>
        <end position="59"/>
    </location>
</feature>
<evidence type="ECO:0000256" key="4">
    <source>
        <dbReference type="ARBA" id="ARBA00023163"/>
    </source>
</evidence>
<name>A0A4R3VAE7_9BURK</name>
<dbReference type="AlphaFoldDB" id="A0A4R3VAE7"/>
<reference evidence="6 7" key="1">
    <citation type="submission" date="2019-03" db="EMBL/GenBank/DDBJ databases">
        <title>Genomic Encyclopedia of Type Strains, Phase IV (KMG-IV): sequencing the most valuable type-strain genomes for metagenomic binning, comparative biology and taxonomic classification.</title>
        <authorList>
            <person name="Goeker M."/>
        </authorList>
    </citation>
    <scope>NUCLEOTIDE SEQUENCE [LARGE SCALE GENOMIC DNA]</scope>
    <source>
        <strain evidence="6 7">DSM 100048</strain>
    </source>
</reference>
<dbReference type="SUPFAM" id="SSF46785">
    <property type="entry name" value="Winged helix' DNA-binding domain"/>
    <property type="match status" value="1"/>
</dbReference>
<dbReference type="EMBL" id="SMBX01000003">
    <property type="protein sequence ID" value="TCV00743.1"/>
    <property type="molecule type" value="Genomic_DNA"/>
</dbReference>
<dbReference type="RefSeq" id="WP_132475638.1">
    <property type="nucleotide sequence ID" value="NZ_JBEBWM010000102.1"/>
</dbReference>
<dbReference type="GO" id="GO:0003700">
    <property type="term" value="F:DNA-binding transcription factor activity"/>
    <property type="evidence" value="ECO:0007669"/>
    <property type="project" value="InterPro"/>
</dbReference>
<sequence>MIDSRLLDMFSVVAEELHFGRAARRLFMTQPPLSQSIRRLEEQLDVLLLERSTRSVSLTPAGRELHRRVQQLQSEARAMVHAVQAVHRGLTGRLIIGLTPSAAYSDLSALLHAFRQRYPGVMLDLREMNSSEMPTALHRQRLDVAFLRPPFADPDLSPVTAYEEPLVLAIRQDHPLAQRESLSLPQVMQLDLIGYDRQHSRYFSQIMQLVSARAGRPARIVQESMIPSIMTLVEAGIGAALVPASLGRMRRDTLAYLPVSGLGDLKAELLLARLPDNENPAIANLLQLMRET</sequence>
<keyword evidence="7" id="KW-1185">Reference proteome</keyword>
<keyword evidence="2" id="KW-0805">Transcription regulation</keyword>
<evidence type="ECO:0000313" key="7">
    <source>
        <dbReference type="Proteomes" id="UP000294692"/>
    </source>
</evidence>
<dbReference type="InterPro" id="IPR005119">
    <property type="entry name" value="LysR_subst-bd"/>
</dbReference>
<dbReference type="Proteomes" id="UP000294692">
    <property type="component" value="Unassembled WGS sequence"/>
</dbReference>
<dbReference type="CDD" id="cd08414">
    <property type="entry name" value="PBP2_LTTR_aromatics_like"/>
    <property type="match status" value="1"/>
</dbReference>
<dbReference type="SUPFAM" id="SSF53850">
    <property type="entry name" value="Periplasmic binding protein-like II"/>
    <property type="match status" value="1"/>
</dbReference>
<evidence type="ECO:0000256" key="2">
    <source>
        <dbReference type="ARBA" id="ARBA00023015"/>
    </source>
</evidence>
<protein>
    <submittedName>
        <fullName evidence="6">DNA-binding transcriptional LysR family regulator</fullName>
    </submittedName>
</protein>
<dbReference type="PANTHER" id="PTHR30346:SF28">
    <property type="entry name" value="HTH-TYPE TRANSCRIPTIONAL REGULATOR CYNR"/>
    <property type="match status" value="1"/>
</dbReference>
<keyword evidence="4" id="KW-0804">Transcription</keyword>
<dbReference type="InterPro" id="IPR036390">
    <property type="entry name" value="WH_DNA-bd_sf"/>
</dbReference>
<dbReference type="InterPro" id="IPR000847">
    <property type="entry name" value="LysR_HTH_N"/>
</dbReference>
<comment type="similarity">
    <text evidence="1">Belongs to the LysR transcriptional regulatory family.</text>
</comment>
<dbReference type="OrthoDB" id="9157176at2"/>
<organism evidence="6 7">
    <name type="scientific">Paracandidimonas soli</name>
    <dbReference type="NCBI Taxonomy" id="1917182"/>
    <lineage>
        <taxon>Bacteria</taxon>
        <taxon>Pseudomonadati</taxon>
        <taxon>Pseudomonadota</taxon>
        <taxon>Betaproteobacteria</taxon>
        <taxon>Burkholderiales</taxon>
        <taxon>Alcaligenaceae</taxon>
        <taxon>Paracandidimonas</taxon>
    </lineage>
</organism>
<dbReference type="GO" id="GO:0032993">
    <property type="term" value="C:protein-DNA complex"/>
    <property type="evidence" value="ECO:0007669"/>
    <property type="project" value="TreeGrafter"/>
</dbReference>
<evidence type="ECO:0000256" key="3">
    <source>
        <dbReference type="ARBA" id="ARBA00023125"/>
    </source>
</evidence>
<evidence type="ECO:0000256" key="1">
    <source>
        <dbReference type="ARBA" id="ARBA00009437"/>
    </source>
</evidence>